<dbReference type="SUPFAM" id="SSF56399">
    <property type="entry name" value="ADP-ribosylation"/>
    <property type="match status" value="1"/>
</dbReference>
<keyword evidence="5" id="KW-1185">Reference proteome</keyword>
<evidence type="ECO:0000256" key="3">
    <source>
        <dbReference type="PROSITE-ProRule" id="PRU00339"/>
    </source>
</evidence>
<evidence type="ECO:0000256" key="2">
    <source>
        <dbReference type="ARBA" id="ARBA00022803"/>
    </source>
</evidence>
<dbReference type="PROSITE" id="PS50005">
    <property type="entry name" value="TPR"/>
    <property type="match status" value="10"/>
</dbReference>
<feature type="repeat" description="TPR" evidence="3">
    <location>
        <begin position="802"/>
        <end position="835"/>
    </location>
</feature>
<feature type="repeat" description="TPR" evidence="3">
    <location>
        <begin position="676"/>
        <end position="709"/>
    </location>
</feature>
<dbReference type="Gene3D" id="3.90.176.10">
    <property type="entry name" value="Toxin ADP-ribosyltransferase, Chain A, domain 1"/>
    <property type="match status" value="1"/>
</dbReference>
<feature type="repeat" description="TPR" evidence="3">
    <location>
        <begin position="718"/>
        <end position="751"/>
    </location>
</feature>
<evidence type="ECO:0000256" key="1">
    <source>
        <dbReference type="ARBA" id="ARBA00022737"/>
    </source>
</evidence>
<protein>
    <submittedName>
        <fullName evidence="4">Uncharacterized protein</fullName>
    </submittedName>
</protein>
<feature type="repeat" description="TPR" evidence="3">
    <location>
        <begin position="422"/>
        <end position="455"/>
    </location>
</feature>
<dbReference type="Gene3D" id="1.25.40.10">
    <property type="entry name" value="Tetratricopeptide repeat domain"/>
    <property type="match status" value="4"/>
</dbReference>
<keyword evidence="2 3" id="KW-0802">TPR repeat</keyword>
<feature type="repeat" description="TPR" evidence="3">
    <location>
        <begin position="634"/>
        <end position="667"/>
    </location>
</feature>
<gene>
    <name evidence="4" type="ORF">XAT740_LOCUS25018</name>
</gene>
<comment type="caution">
    <text evidence="4">The sequence shown here is derived from an EMBL/GenBank/DDBJ whole genome shotgun (WGS) entry which is preliminary data.</text>
</comment>
<dbReference type="PROSITE" id="PS51996">
    <property type="entry name" value="TR_MART"/>
    <property type="match status" value="1"/>
</dbReference>
<reference evidence="4" key="1">
    <citation type="submission" date="2021-02" db="EMBL/GenBank/DDBJ databases">
        <authorList>
            <person name="Nowell W R."/>
        </authorList>
    </citation>
    <scope>NUCLEOTIDE SEQUENCE</scope>
</reference>
<organism evidence="4 5">
    <name type="scientific">Adineta ricciae</name>
    <name type="common">Rotifer</name>
    <dbReference type="NCBI Taxonomy" id="249248"/>
    <lineage>
        <taxon>Eukaryota</taxon>
        <taxon>Metazoa</taxon>
        <taxon>Spiralia</taxon>
        <taxon>Gnathifera</taxon>
        <taxon>Rotifera</taxon>
        <taxon>Eurotatoria</taxon>
        <taxon>Bdelloidea</taxon>
        <taxon>Adinetida</taxon>
        <taxon>Adinetidae</taxon>
        <taxon>Adineta</taxon>
    </lineage>
</organism>
<accession>A0A814Y8X0</accession>
<feature type="repeat" description="TPR" evidence="3">
    <location>
        <begin position="592"/>
        <end position="625"/>
    </location>
</feature>
<feature type="repeat" description="TPR" evidence="3">
    <location>
        <begin position="760"/>
        <end position="793"/>
    </location>
</feature>
<dbReference type="PANTHER" id="PTHR45641">
    <property type="entry name" value="TETRATRICOPEPTIDE REPEAT PROTEIN (AFU_ORTHOLOGUE AFUA_6G03870)"/>
    <property type="match status" value="1"/>
</dbReference>
<dbReference type="Proteomes" id="UP000663828">
    <property type="component" value="Unassembled WGS sequence"/>
</dbReference>
<keyword evidence="1" id="KW-0677">Repeat</keyword>
<dbReference type="Pfam" id="PF13181">
    <property type="entry name" value="TPR_8"/>
    <property type="match status" value="2"/>
</dbReference>
<dbReference type="Pfam" id="PF13424">
    <property type="entry name" value="TPR_12"/>
    <property type="match status" value="4"/>
</dbReference>
<feature type="repeat" description="TPR" evidence="3">
    <location>
        <begin position="550"/>
        <end position="583"/>
    </location>
</feature>
<evidence type="ECO:0000313" key="5">
    <source>
        <dbReference type="Proteomes" id="UP000663828"/>
    </source>
</evidence>
<proteinExistence type="predicted"/>
<dbReference type="InterPro" id="IPR011990">
    <property type="entry name" value="TPR-like_helical_dom_sf"/>
</dbReference>
<dbReference type="SMART" id="SM00028">
    <property type="entry name" value="TPR"/>
    <property type="match status" value="10"/>
</dbReference>
<sequence length="872" mass="101481">MNEEYSKDVLAVDHQMRLDTVKKDTVEFNNFKTCFNYLSTIETKTIYFIICGSSGKNLFPLLYEQERIRFIYTYYIHKKTRIAWINSHTTDKFRGIFSNKANLIDKLIEDLTASLTPGPSLSIFSLTDKEKSVKDLNKEQAKFLWFQLLLEILLRLPTRKSAIKEVVNECKSHYYNNTLQLQKIDEFEKTYQASDAIDWYTRDSFLYRVLNQALRLQDIDAIFKLRLIINDIYNQLSVLHKESMLTTKKIFRVYRGQGIFLDEFKHLKNNVGGFISINSFFSATTSSVLALSFAGDGSGRPLIESVLFEIEIDSTIVAKPYGNIAKVSHLKTENEVLFSMGNIFQIESVEDLSEEIWVIKLILSTENKQLNDLIEHFKNVIGQRTDILTFGIFLYKMADFTRAEKYFRIILRQAYLNPLDKGRLFNCLGALYSEKGDYDRALKFYKKSLKFQLKYQIIMHDFDCLSSTYNNMGHLFDDKGQYNIALKYYQYTLFIYRNFPGSTQTDLAAAYGNIGCLQLKQKKFEIALKNLQKALDIRLRSLPANHPDISITYNNIGQIYFQKGSYQNALDNYKMALHNQQQYLTPTDPKLATTLNNMGELYSEVGCYDNALDNYKKAVDIQQKTLPLSHPDLAIMFDNIGCVYAKKGDHSTALEYFQKALTIELISLDKNHPIFAVTYNNIGNSYCKLEQYVIALRYFQKGLQVRLKSLPKKDLAFASIYNNMGLVHYQQKNYTQALKYHRRSLHIKRLHLPLNHPELGSSYNNIGLIYHKKDNYAKALKNYDKCIQIRLQSLPSNHPDLGITYDNIGMIYHDKEDYPNALIYFQKALDIQLPTNQASLHVTYLNFCQVYVKLKDREMASFYYNKYLELQN</sequence>
<dbReference type="InterPro" id="IPR019734">
    <property type="entry name" value="TPR_rpt"/>
</dbReference>
<evidence type="ECO:0000313" key="4">
    <source>
        <dbReference type="EMBL" id="CAF1227060.1"/>
    </source>
</evidence>
<dbReference type="PANTHER" id="PTHR45641:SF19">
    <property type="entry name" value="NEPHROCYSTIN-3"/>
    <property type="match status" value="1"/>
</dbReference>
<feature type="repeat" description="TPR" evidence="3">
    <location>
        <begin position="466"/>
        <end position="499"/>
    </location>
</feature>
<dbReference type="AlphaFoldDB" id="A0A814Y8X0"/>
<dbReference type="EMBL" id="CAJNOR010001963">
    <property type="protein sequence ID" value="CAF1227060.1"/>
    <property type="molecule type" value="Genomic_DNA"/>
</dbReference>
<name>A0A814Y8X0_ADIRI</name>
<feature type="repeat" description="TPR" evidence="3">
    <location>
        <begin position="508"/>
        <end position="541"/>
    </location>
</feature>
<dbReference type="SUPFAM" id="SSF48452">
    <property type="entry name" value="TPR-like"/>
    <property type="match status" value="2"/>
</dbReference>